<dbReference type="AlphaFoldDB" id="A0A7L5E1G8"/>
<proteinExistence type="predicted"/>
<organism evidence="1 2">
    <name type="scientific">Mucilaginibacter robiniae</name>
    <dbReference type="NCBI Taxonomy" id="2728022"/>
    <lineage>
        <taxon>Bacteria</taxon>
        <taxon>Pseudomonadati</taxon>
        <taxon>Bacteroidota</taxon>
        <taxon>Sphingobacteriia</taxon>
        <taxon>Sphingobacteriales</taxon>
        <taxon>Sphingobacteriaceae</taxon>
        <taxon>Mucilaginibacter</taxon>
    </lineage>
</organism>
<dbReference type="InterPro" id="IPR011006">
    <property type="entry name" value="CheY-like_superfamily"/>
</dbReference>
<accession>A0A7L5E1G8</accession>
<evidence type="ECO:0000313" key="1">
    <source>
        <dbReference type="EMBL" id="QJD96149.1"/>
    </source>
</evidence>
<protein>
    <submittedName>
        <fullName evidence="1">Response regulator</fullName>
    </submittedName>
</protein>
<dbReference type="SUPFAM" id="SSF52172">
    <property type="entry name" value="CheY-like"/>
    <property type="match status" value="1"/>
</dbReference>
<dbReference type="Proteomes" id="UP000503278">
    <property type="component" value="Chromosome"/>
</dbReference>
<evidence type="ECO:0000313" key="2">
    <source>
        <dbReference type="Proteomes" id="UP000503278"/>
    </source>
</evidence>
<dbReference type="RefSeq" id="WP_169607271.1">
    <property type="nucleotide sequence ID" value="NZ_CP051682.1"/>
</dbReference>
<reference evidence="1 2" key="1">
    <citation type="submission" date="2020-04" db="EMBL/GenBank/DDBJ databases">
        <title>Genome sequencing of novel species.</title>
        <authorList>
            <person name="Heo J."/>
            <person name="Kim S.-J."/>
            <person name="Kim J.-S."/>
            <person name="Hong S.-B."/>
            <person name="Kwon S.-W."/>
        </authorList>
    </citation>
    <scope>NUCLEOTIDE SEQUENCE [LARGE SCALE GENOMIC DNA]</scope>
    <source>
        <strain evidence="1 2">F39-2</strain>
    </source>
</reference>
<dbReference type="Gene3D" id="3.40.50.2300">
    <property type="match status" value="1"/>
</dbReference>
<keyword evidence="2" id="KW-1185">Reference proteome</keyword>
<dbReference type="EMBL" id="CP051682">
    <property type="protein sequence ID" value="QJD96149.1"/>
    <property type="molecule type" value="Genomic_DNA"/>
</dbReference>
<sequence>MRILIVEDDDDKRIQISKFVCEDISSDYAEAKSLKTALRTIIDEKFDLILLDMTMTTFDVASGQQGGRPQSYAGKELLLQMVRRDIKYPVIVVTQFDIFEPNGEKITLEQLDHDLCDQFLGTYLGAVHFNVKYDDWRDKIKELIKINHL</sequence>
<dbReference type="KEGG" id="mrob:HH214_09830"/>
<name>A0A7L5E1G8_9SPHI</name>
<gene>
    <name evidence="1" type="ORF">HH214_09830</name>
</gene>